<accession>A0A839QWY6</accession>
<feature type="transmembrane region" description="Helical" evidence="1">
    <location>
        <begin position="312"/>
        <end position="339"/>
    </location>
</feature>
<evidence type="ECO:0000256" key="1">
    <source>
        <dbReference type="SAM" id="Phobius"/>
    </source>
</evidence>
<gene>
    <name evidence="2" type="ORF">FHX50_001612</name>
</gene>
<dbReference type="EMBL" id="JACHWP010000004">
    <property type="protein sequence ID" value="MBB3023320.1"/>
    <property type="molecule type" value="Genomic_DNA"/>
</dbReference>
<proteinExistence type="predicted"/>
<sequence length="478" mass="47728">MTDPIARVTPHHTTGEVLSAVWMGVLAAAVGLGVWIGALTSLSPQLRAGLLPHADPLTVLVVAVTALMVALILAVTGELGPFSASAAELMLTGGPRRRAATLGILAGVLLMLSAALASGLITALGPLLPGPLLPAITGILATASLLVPPLLARAQRSRLLPAVRTLPAALVAGAVTLLVAFRFSGTVGASLITAAGVAAIVLAGAVVRSRARAGSFELIPRWELLRADGIVTAAGSAAVSMDVGAVRTHGELTRPAARRRALAPGTMRRLHPSARLFVTVLARAVRRTAATSGIAVLVAISATAFTPAAGTLAIGAVAALLTALSLASILGDLVVSVPLRSVFAAAAPGAAWLTLAGLAVTALMPFAAAAVVHLVQGGQPWPVLVFAAVAAAAVTHGLVGPTRALSDQVNGVLTTISSPELGPVPIYLIQRVTAGWVAPLALLGAALLGLDAVALIAGAIAAVIALTLFADVLTKNQH</sequence>
<dbReference type="AlphaFoldDB" id="A0A839QWY6"/>
<feature type="transmembrane region" description="Helical" evidence="1">
    <location>
        <begin position="163"/>
        <end position="181"/>
    </location>
</feature>
<keyword evidence="3" id="KW-1185">Reference proteome</keyword>
<comment type="caution">
    <text evidence="2">The sequence shown here is derived from an EMBL/GenBank/DDBJ whole genome shotgun (WGS) entry which is preliminary data.</text>
</comment>
<feature type="transmembrane region" description="Helical" evidence="1">
    <location>
        <begin position="381"/>
        <end position="399"/>
    </location>
</feature>
<keyword evidence="1" id="KW-1133">Transmembrane helix</keyword>
<reference evidence="2 3" key="1">
    <citation type="submission" date="2020-08" db="EMBL/GenBank/DDBJ databases">
        <title>Sequencing the genomes of 1000 actinobacteria strains.</title>
        <authorList>
            <person name="Klenk H.-P."/>
        </authorList>
    </citation>
    <scope>NUCLEOTIDE SEQUENCE [LARGE SCALE GENOMIC DNA]</scope>
    <source>
        <strain evidence="2 3">DSM 23040</strain>
    </source>
</reference>
<dbReference type="Proteomes" id="UP000568050">
    <property type="component" value="Unassembled WGS sequence"/>
</dbReference>
<keyword evidence="1" id="KW-0472">Membrane</keyword>
<evidence type="ECO:0000313" key="3">
    <source>
        <dbReference type="Proteomes" id="UP000568050"/>
    </source>
</evidence>
<organism evidence="2 3">
    <name type="scientific">Helcobacillus massiliensis</name>
    <dbReference type="NCBI Taxonomy" id="521392"/>
    <lineage>
        <taxon>Bacteria</taxon>
        <taxon>Bacillati</taxon>
        <taxon>Actinomycetota</taxon>
        <taxon>Actinomycetes</taxon>
        <taxon>Micrococcales</taxon>
        <taxon>Dermabacteraceae</taxon>
        <taxon>Helcobacillus</taxon>
    </lineage>
</organism>
<feature type="transmembrane region" description="Helical" evidence="1">
    <location>
        <begin position="454"/>
        <end position="473"/>
    </location>
</feature>
<feature type="transmembrane region" description="Helical" evidence="1">
    <location>
        <begin position="187"/>
        <end position="207"/>
    </location>
</feature>
<evidence type="ECO:0000313" key="2">
    <source>
        <dbReference type="EMBL" id="MBB3023320.1"/>
    </source>
</evidence>
<keyword evidence="1" id="KW-0812">Transmembrane</keyword>
<feature type="transmembrane region" description="Helical" evidence="1">
    <location>
        <begin position="131"/>
        <end position="151"/>
    </location>
</feature>
<dbReference type="RefSeq" id="WP_183376415.1">
    <property type="nucleotide sequence ID" value="NZ_CBCSFZ010000025.1"/>
</dbReference>
<feature type="transmembrane region" description="Helical" evidence="1">
    <location>
        <begin position="57"/>
        <end position="79"/>
    </location>
</feature>
<feature type="transmembrane region" description="Helical" evidence="1">
    <location>
        <begin position="100"/>
        <end position="125"/>
    </location>
</feature>
<feature type="transmembrane region" description="Helical" evidence="1">
    <location>
        <begin position="289"/>
        <end position="306"/>
    </location>
</feature>
<protein>
    <submittedName>
        <fullName evidence="2">Uncharacterized protein</fullName>
    </submittedName>
</protein>
<feature type="transmembrane region" description="Helical" evidence="1">
    <location>
        <begin position="351"/>
        <end position="375"/>
    </location>
</feature>
<name>A0A839QWY6_9MICO</name>
<feature type="transmembrane region" description="Helical" evidence="1">
    <location>
        <begin position="17"/>
        <end position="37"/>
    </location>
</feature>